<dbReference type="AlphaFoldDB" id="A0A0R3UPC5"/>
<keyword evidence="2" id="KW-1133">Transmembrane helix</keyword>
<evidence type="ECO:0000313" key="5">
    <source>
        <dbReference type="WBParaSite" id="MCOS_0000969601-mRNA-1"/>
    </source>
</evidence>
<feature type="compositionally biased region" description="Basic and acidic residues" evidence="1">
    <location>
        <begin position="99"/>
        <end position="113"/>
    </location>
</feature>
<keyword evidence="4" id="KW-1185">Reference proteome</keyword>
<feature type="transmembrane region" description="Helical" evidence="2">
    <location>
        <begin position="71"/>
        <end position="91"/>
    </location>
</feature>
<evidence type="ECO:0000313" key="4">
    <source>
        <dbReference type="Proteomes" id="UP000267029"/>
    </source>
</evidence>
<evidence type="ECO:0000313" key="3">
    <source>
        <dbReference type="EMBL" id="VDD83694.1"/>
    </source>
</evidence>
<organism evidence="5">
    <name type="scientific">Mesocestoides corti</name>
    <name type="common">Flatworm</name>
    <dbReference type="NCBI Taxonomy" id="53468"/>
    <lineage>
        <taxon>Eukaryota</taxon>
        <taxon>Metazoa</taxon>
        <taxon>Spiralia</taxon>
        <taxon>Lophotrochozoa</taxon>
        <taxon>Platyhelminthes</taxon>
        <taxon>Cestoda</taxon>
        <taxon>Eucestoda</taxon>
        <taxon>Cyclophyllidea</taxon>
        <taxon>Mesocestoididae</taxon>
        <taxon>Mesocestoides</taxon>
    </lineage>
</organism>
<gene>
    <name evidence="3" type="ORF">MCOS_LOCUS9697</name>
</gene>
<keyword evidence="2" id="KW-0812">Transmembrane</keyword>
<keyword evidence="2" id="KW-0472">Membrane</keyword>
<reference evidence="5" key="1">
    <citation type="submission" date="2017-02" db="UniProtKB">
        <authorList>
            <consortium name="WormBaseParasite"/>
        </authorList>
    </citation>
    <scope>IDENTIFICATION</scope>
</reference>
<protein>
    <submittedName>
        <fullName evidence="5">PPC domain-containing protein</fullName>
    </submittedName>
</protein>
<evidence type="ECO:0000256" key="2">
    <source>
        <dbReference type="SAM" id="Phobius"/>
    </source>
</evidence>
<dbReference type="Proteomes" id="UP000267029">
    <property type="component" value="Unassembled WGS sequence"/>
</dbReference>
<proteinExistence type="predicted"/>
<dbReference type="EMBL" id="UXSR01005806">
    <property type="protein sequence ID" value="VDD83694.1"/>
    <property type="molecule type" value="Genomic_DNA"/>
</dbReference>
<feature type="region of interest" description="Disordered" evidence="1">
    <location>
        <begin position="99"/>
        <end position="132"/>
    </location>
</feature>
<dbReference type="WBParaSite" id="MCOS_0000969601-mRNA-1">
    <property type="protein sequence ID" value="MCOS_0000969601-mRNA-1"/>
    <property type="gene ID" value="MCOS_0000969601"/>
</dbReference>
<feature type="transmembrane region" description="Helical" evidence="2">
    <location>
        <begin position="47"/>
        <end position="65"/>
    </location>
</feature>
<evidence type="ECO:0000256" key="1">
    <source>
        <dbReference type="SAM" id="MobiDB-lite"/>
    </source>
</evidence>
<sequence>MDLASVRLSVREVGGMYFSGLKSPESGAISRTHLVQVLEFQSTSRSAILMVRGTLGVGSVITGVVDNPLTVHFLVSGTAFLPPALPSLVLLTGRHNDRLSRGGDLHSRGDLKVAGRGSPPQPDARNDGAVAA</sequence>
<name>A0A0R3UPC5_MESCO</name>
<accession>A0A0R3UPC5</accession>
<reference evidence="3 4" key="2">
    <citation type="submission" date="2018-10" db="EMBL/GenBank/DDBJ databases">
        <authorList>
            <consortium name="Pathogen Informatics"/>
        </authorList>
    </citation>
    <scope>NUCLEOTIDE SEQUENCE [LARGE SCALE GENOMIC DNA]</scope>
</reference>